<keyword evidence="2" id="KW-0732">Signal</keyword>
<feature type="active site" description="Proton donor/acceptor" evidence="1">
    <location>
        <position position="300"/>
    </location>
</feature>
<feature type="signal peptide" evidence="2">
    <location>
        <begin position="1"/>
        <end position="17"/>
    </location>
</feature>
<dbReference type="AlphaFoldDB" id="A0AAW2YPS6"/>
<evidence type="ECO:0008006" key="5">
    <source>
        <dbReference type="Google" id="ProtNLM"/>
    </source>
</evidence>
<evidence type="ECO:0000313" key="4">
    <source>
        <dbReference type="Proteomes" id="UP001431209"/>
    </source>
</evidence>
<protein>
    <recommendedName>
        <fullName evidence="5">Metal-dependent carboxypeptidase</fullName>
    </recommendedName>
</protein>
<evidence type="ECO:0000256" key="1">
    <source>
        <dbReference type="PIRSR" id="PIRSR006615-2"/>
    </source>
</evidence>
<dbReference type="EMBL" id="JAOPGA020000506">
    <property type="protein sequence ID" value="KAL0479140.1"/>
    <property type="molecule type" value="Genomic_DNA"/>
</dbReference>
<dbReference type="Gene3D" id="1.10.1370.30">
    <property type="match status" value="1"/>
</dbReference>
<dbReference type="PANTHER" id="PTHR34217:SF1">
    <property type="entry name" value="CARBOXYPEPTIDASE 1"/>
    <property type="match status" value="1"/>
</dbReference>
<reference evidence="3 4" key="1">
    <citation type="submission" date="2024-03" db="EMBL/GenBank/DDBJ databases">
        <title>The Acrasis kona genome and developmental transcriptomes reveal deep origins of eukaryotic multicellular pathways.</title>
        <authorList>
            <person name="Sheikh S."/>
            <person name="Fu C.-J."/>
            <person name="Brown M.W."/>
            <person name="Baldauf S.L."/>
        </authorList>
    </citation>
    <scope>NUCLEOTIDE SEQUENCE [LARGE SCALE GENOMIC DNA]</scope>
    <source>
        <strain evidence="3 4">ATCC MYA-3509</strain>
    </source>
</reference>
<name>A0AAW2YPS6_9EUKA</name>
<comment type="caution">
    <text evidence="3">The sequence shown here is derived from an EMBL/GenBank/DDBJ whole genome shotgun (WGS) entry which is preliminary data.</text>
</comment>
<organism evidence="3 4">
    <name type="scientific">Acrasis kona</name>
    <dbReference type="NCBI Taxonomy" id="1008807"/>
    <lineage>
        <taxon>Eukaryota</taxon>
        <taxon>Discoba</taxon>
        <taxon>Heterolobosea</taxon>
        <taxon>Tetramitia</taxon>
        <taxon>Eutetramitia</taxon>
        <taxon>Acrasidae</taxon>
        <taxon>Acrasis</taxon>
    </lineage>
</organism>
<dbReference type="PANTHER" id="PTHR34217">
    <property type="entry name" value="METAL-DEPENDENT CARBOXYPEPTIDASE"/>
    <property type="match status" value="1"/>
</dbReference>
<dbReference type="GO" id="GO:0006508">
    <property type="term" value="P:proteolysis"/>
    <property type="evidence" value="ECO:0007669"/>
    <property type="project" value="InterPro"/>
</dbReference>
<dbReference type="Proteomes" id="UP001431209">
    <property type="component" value="Unassembled WGS sequence"/>
</dbReference>
<dbReference type="PRINTS" id="PR00998">
    <property type="entry name" value="CRBOXYPTASET"/>
</dbReference>
<dbReference type="SUPFAM" id="SSF55486">
    <property type="entry name" value="Metalloproteases ('zincins'), catalytic domain"/>
    <property type="match status" value="1"/>
</dbReference>
<evidence type="ECO:0000313" key="3">
    <source>
        <dbReference type="EMBL" id="KAL0479140.1"/>
    </source>
</evidence>
<accession>A0AAW2YPS6</accession>
<proteinExistence type="predicted"/>
<dbReference type="PIRSF" id="PIRSF006615">
    <property type="entry name" value="Zn_crbxpep_Taq"/>
    <property type="match status" value="1"/>
</dbReference>
<keyword evidence="4" id="KW-1185">Reference proteome</keyword>
<feature type="chain" id="PRO_5044002668" description="Metal-dependent carboxypeptidase" evidence="2">
    <location>
        <begin position="18"/>
        <end position="530"/>
    </location>
</feature>
<dbReference type="GO" id="GO:0004181">
    <property type="term" value="F:metallocarboxypeptidase activity"/>
    <property type="evidence" value="ECO:0007669"/>
    <property type="project" value="InterPro"/>
</dbReference>
<dbReference type="InterPro" id="IPR001333">
    <property type="entry name" value="Peptidase_M32_Taq"/>
</dbReference>
<gene>
    <name evidence="3" type="ORF">AKO1_008022</name>
</gene>
<sequence length="530" mass="60708">MIRTLFCLIVILFIVNCEQVIVDEHGIFELKNGTDNHKYHELTEILRKISILRGINAVLEWDQQVMMPTKGSGARAEHLAEISGILHERETDPKIGELLTSLESELHTLDAYEAANVKLTRKDYDRKTKLSKDLAEKRAKLSSEGFNTWVEARKTNNFEMFAPILTQWVALQKEIANLIDPSRDAYDVLLDDYEPGTSGQEIDNIFSQLKTELIPLVAAVRRSNSQVDDSTLLEQVYSTKTQEELSRKIASEVVGFDFSKGRLDSSAHPFSLGVDTDDVRITTRLRNNSLLSGLRCTVHEAGHALYEVNLNKKYKGQTVQRYIGVAIHESQSLFWERHILMGTHFWDKWYPHIKDLFGLKASKEIMFKSVNKVNFDNLIRVEADELTYPLHVILRFEIERELFNGTINVNELPKIWGERMEKYLGIKPSNDSNGVLQDVHWGSGYFGYFPTYTLGALYAAQIAAHPTISGWVRENDYNSIINWLRDNVHSKGSVTMTSEQLIKDATGEKLNPSYFINHLRSKYKSIYDLE</sequence>
<dbReference type="Pfam" id="PF02074">
    <property type="entry name" value="Peptidase_M32"/>
    <property type="match status" value="1"/>
</dbReference>
<dbReference type="CDD" id="cd06460">
    <property type="entry name" value="M32_Taq"/>
    <property type="match status" value="1"/>
</dbReference>
<evidence type="ECO:0000256" key="2">
    <source>
        <dbReference type="SAM" id="SignalP"/>
    </source>
</evidence>
<dbReference type="PROSITE" id="PS52034">
    <property type="entry name" value="PEPTIDASE_M32"/>
    <property type="match status" value="1"/>
</dbReference>